<evidence type="ECO:0000313" key="7">
    <source>
        <dbReference type="EMBL" id="XCM35935.1"/>
    </source>
</evidence>
<dbReference type="PANTHER" id="PTHR38340:SF1">
    <property type="entry name" value="S-LAYER PROTEIN"/>
    <property type="match status" value="1"/>
</dbReference>
<keyword evidence="4" id="KW-0677">Repeat</keyword>
<feature type="domain" description="Calx-beta" evidence="6">
    <location>
        <begin position="370"/>
        <end position="469"/>
    </location>
</feature>
<keyword evidence="3" id="KW-0732">Signal</keyword>
<dbReference type="PROSITE" id="PS00330">
    <property type="entry name" value="HEMOLYSIN_CALCIUM"/>
    <property type="match status" value="1"/>
</dbReference>
<dbReference type="GO" id="GO:0005576">
    <property type="term" value="C:extracellular region"/>
    <property type="evidence" value="ECO:0007669"/>
    <property type="project" value="UniProtKB-SubCell"/>
</dbReference>
<dbReference type="SUPFAM" id="SSF141072">
    <property type="entry name" value="CalX-like"/>
    <property type="match status" value="2"/>
</dbReference>
<accession>A0AAU8JAX0</accession>
<evidence type="ECO:0000256" key="1">
    <source>
        <dbReference type="ARBA" id="ARBA00004613"/>
    </source>
</evidence>
<dbReference type="SMART" id="SM00237">
    <property type="entry name" value="Calx_beta"/>
    <property type="match status" value="2"/>
</dbReference>
<keyword evidence="5" id="KW-0106">Calcium</keyword>
<dbReference type="InterPro" id="IPR050557">
    <property type="entry name" value="RTX_toxin/Mannuronan_C5-epim"/>
</dbReference>
<evidence type="ECO:0000259" key="6">
    <source>
        <dbReference type="SMART" id="SM00237"/>
    </source>
</evidence>
<dbReference type="InterPro" id="IPR018511">
    <property type="entry name" value="Hemolysin-typ_Ca-bd_CS"/>
</dbReference>
<evidence type="ECO:0000256" key="4">
    <source>
        <dbReference type="ARBA" id="ARBA00022737"/>
    </source>
</evidence>
<keyword evidence="2" id="KW-0964">Secreted</keyword>
<gene>
    <name evidence="7" type="ORF">ABWT76_004653</name>
</gene>
<dbReference type="InterPro" id="IPR003644">
    <property type="entry name" value="Calx_beta"/>
</dbReference>
<dbReference type="Gene3D" id="2.150.10.10">
    <property type="entry name" value="Serralysin-like metalloprotease, C-terminal"/>
    <property type="match status" value="3"/>
</dbReference>
<evidence type="ECO:0000256" key="2">
    <source>
        <dbReference type="ARBA" id="ARBA00022525"/>
    </source>
</evidence>
<dbReference type="SUPFAM" id="SSF51120">
    <property type="entry name" value="beta-Roll"/>
    <property type="match status" value="1"/>
</dbReference>
<dbReference type="InterPro" id="IPR011049">
    <property type="entry name" value="Serralysin-like_metalloprot_C"/>
</dbReference>
<dbReference type="GO" id="GO:0007154">
    <property type="term" value="P:cell communication"/>
    <property type="evidence" value="ECO:0007669"/>
    <property type="project" value="InterPro"/>
</dbReference>
<dbReference type="InterPro" id="IPR038081">
    <property type="entry name" value="CalX-like_sf"/>
</dbReference>
<sequence length="488" mass="51972">MTTQLTPGNDIFDGTDSDDTILGLDGNDIIRGLEGNDIISGNQRNDQIFGGLGDDSLYGGKEDDIVQGGAGNDYVFGDLGNDTLWGDDGNDFVFGGLGNDLIYGNRGNDVIYSNEGDDTLYGGKENDTLFGGRGNDFLSGDLGNDVLFGDEGMNTLSGGSGNDIFVLQRKFTATTLQSSDVILDFTKGQDKIGLTGDLAFEELAIYGGVREYLGDTIIQDKTTGRYFAVLKNVDSTTLTASDFTTNLTPVGSTTPEQVTDPTAGEDTLSFEISEYGIEEGGQTDTQTITVQRDGPARGIALVDYATVEGTARAGSDFQATGGNLIFNPGELTQSFTVRILDDLIREPDERFFVELRNPAGSATIGTSNRTTIVISDNDSLPQVQFTDNSYTVNETDRTATITVTVNGVSETPFTVEYGTRERTAIADQDYVETSGILSFIPGQTIQSFTVPILQDNIDDANETIALFLTNPSAGAILGTPADATLTIL</sequence>
<dbReference type="PANTHER" id="PTHR38340">
    <property type="entry name" value="S-LAYER PROTEIN"/>
    <property type="match status" value="1"/>
</dbReference>
<dbReference type="AlphaFoldDB" id="A0AAU8JAX0"/>
<organism evidence="7">
    <name type="scientific">Planktothricoides raciborskii GIHE-MW2</name>
    <dbReference type="NCBI Taxonomy" id="2792601"/>
    <lineage>
        <taxon>Bacteria</taxon>
        <taxon>Bacillati</taxon>
        <taxon>Cyanobacteriota</taxon>
        <taxon>Cyanophyceae</taxon>
        <taxon>Oscillatoriophycideae</taxon>
        <taxon>Oscillatoriales</taxon>
        <taxon>Oscillatoriaceae</taxon>
        <taxon>Planktothricoides</taxon>
    </lineage>
</organism>
<evidence type="ECO:0000256" key="3">
    <source>
        <dbReference type="ARBA" id="ARBA00022729"/>
    </source>
</evidence>
<dbReference type="Gene3D" id="2.60.40.2030">
    <property type="match status" value="2"/>
</dbReference>
<dbReference type="PRINTS" id="PR00313">
    <property type="entry name" value="CABNDNGRPT"/>
</dbReference>
<dbReference type="Pfam" id="PF03160">
    <property type="entry name" value="Calx-beta"/>
    <property type="match status" value="1"/>
</dbReference>
<reference evidence="7" key="1">
    <citation type="submission" date="2024-07" db="EMBL/GenBank/DDBJ databases">
        <authorList>
            <person name="Kim Y.J."/>
            <person name="Jeong J.Y."/>
        </authorList>
    </citation>
    <scope>NUCLEOTIDE SEQUENCE</scope>
    <source>
        <strain evidence="7">GIHE-MW2</strain>
    </source>
</reference>
<protein>
    <submittedName>
        <fullName evidence="7">Calx-beta domain-containing protein</fullName>
    </submittedName>
</protein>
<dbReference type="RefSeq" id="WP_054469549.1">
    <property type="nucleotide sequence ID" value="NZ_CP159837.1"/>
</dbReference>
<proteinExistence type="predicted"/>
<comment type="subcellular location">
    <subcellularLocation>
        <location evidence="1">Secreted</location>
    </subcellularLocation>
</comment>
<evidence type="ECO:0000256" key="5">
    <source>
        <dbReference type="ARBA" id="ARBA00022837"/>
    </source>
</evidence>
<feature type="domain" description="Calx-beta" evidence="6">
    <location>
        <begin position="253"/>
        <end position="356"/>
    </location>
</feature>
<dbReference type="EMBL" id="CP159837">
    <property type="protein sequence ID" value="XCM35935.1"/>
    <property type="molecule type" value="Genomic_DNA"/>
</dbReference>
<name>A0AAU8JAX0_9CYAN</name>
<dbReference type="InterPro" id="IPR001343">
    <property type="entry name" value="Hemolysn_Ca-bd"/>
</dbReference>
<dbReference type="GO" id="GO:0005509">
    <property type="term" value="F:calcium ion binding"/>
    <property type="evidence" value="ECO:0007669"/>
    <property type="project" value="InterPro"/>
</dbReference>
<dbReference type="GO" id="GO:0016020">
    <property type="term" value="C:membrane"/>
    <property type="evidence" value="ECO:0007669"/>
    <property type="project" value="InterPro"/>
</dbReference>
<dbReference type="Pfam" id="PF00353">
    <property type="entry name" value="HemolysinCabind"/>
    <property type="match status" value="3"/>
</dbReference>